<proteinExistence type="predicted"/>
<dbReference type="InterPro" id="IPR014072">
    <property type="entry name" value="Archaeoflavo_AfpA"/>
</dbReference>
<feature type="domain" description="Flavoprotein" evidence="1">
    <location>
        <begin position="4"/>
        <end position="179"/>
    </location>
</feature>
<dbReference type="Proteomes" id="UP000317158">
    <property type="component" value="Unassembled WGS sequence"/>
</dbReference>
<gene>
    <name evidence="2" type="primary">afpA</name>
    <name evidence="2" type="ORF">EF806_02525</name>
</gene>
<organism evidence="2 3">
    <name type="scientific">Methanoliparum thermophilum</name>
    <dbReference type="NCBI Taxonomy" id="2491083"/>
    <lineage>
        <taxon>Archaea</taxon>
        <taxon>Methanobacteriati</taxon>
        <taxon>Methanobacteriota</taxon>
        <taxon>Candidatus Methanoliparia</taxon>
        <taxon>Candidatus Methanoliparales</taxon>
        <taxon>Candidatus Methanoliparaceae</taxon>
        <taxon>Candidatus Methanoliparum</taxon>
    </lineage>
</organism>
<comment type="caution">
    <text evidence="2">The sequence shown here is derived from an EMBL/GenBank/DDBJ whole genome shotgun (WGS) entry which is preliminary data.</text>
</comment>
<accession>A0A520KSP9</accession>
<protein>
    <submittedName>
        <fullName evidence="2">Archaeoflavoprotein AfpA</fullName>
    </submittedName>
</protein>
<dbReference type="EMBL" id="RXIF01000004">
    <property type="protein sequence ID" value="RZN64936.1"/>
    <property type="molecule type" value="Genomic_DNA"/>
</dbReference>
<evidence type="ECO:0000313" key="3">
    <source>
        <dbReference type="Proteomes" id="UP000317158"/>
    </source>
</evidence>
<dbReference type="Gene3D" id="3.40.50.1950">
    <property type="entry name" value="Flavin prenyltransferase-like"/>
    <property type="match status" value="1"/>
</dbReference>
<evidence type="ECO:0000313" key="2">
    <source>
        <dbReference type="EMBL" id="RZN64936.1"/>
    </source>
</evidence>
<dbReference type="InterPro" id="IPR003382">
    <property type="entry name" value="Flavoprotein"/>
</dbReference>
<dbReference type="SUPFAM" id="SSF52507">
    <property type="entry name" value="Homo-oligomeric flavin-containing Cys decarboxylases, HFCD"/>
    <property type="match status" value="1"/>
</dbReference>
<dbReference type="AlphaFoldDB" id="A0A520KSP9"/>
<dbReference type="NCBIfam" id="TIGR02699">
    <property type="entry name" value="archaeo_AfpA"/>
    <property type="match status" value="1"/>
</dbReference>
<dbReference type="Pfam" id="PF02441">
    <property type="entry name" value="Flavoprotein"/>
    <property type="match status" value="1"/>
</dbReference>
<dbReference type="GO" id="GO:0003824">
    <property type="term" value="F:catalytic activity"/>
    <property type="evidence" value="ECO:0007669"/>
    <property type="project" value="InterPro"/>
</dbReference>
<name>A0A520KSP9_METT2</name>
<sequence length="181" mass="19940">MGLKIAWGITGAGDMIEENISFMKDLIKKYDLDVHVFISKEGEVVLKFYKLLDEVKNNFVKVSIEKGPNSPFLAGRLQTGAYDLFLISPATANTVAKIASCIADSLITNSAAQAMKVNLPVFILPVDLKEGKLVTKLPNGKEIVVRVRKEDAAMVEKLRIMEGITVLSSLAEIEDVIKRFI</sequence>
<reference evidence="2 3" key="1">
    <citation type="journal article" date="2019" name="Nat. Microbiol.">
        <title>Wide diversity of methane and short-chain alkane metabolisms in uncultured archaea.</title>
        <authorList>
            <person name="Borrel G."/>
            <person name="Adam P.S."/>
            <person name="McKay L.J."/>
            <person name="Chen L.X."/>
            <person name="Sierra-Garcia I.N."/>
            <person name="Sieber C.M."/>
            <person name="Letourneur Q."/>
            <person name="Ghozlane A."/>
            <person name="Andersen G.L."/>
            <person name="Li W.J."/>
            <person name="Hallam S.J."/>
            <person name="Muyzer G."/>
            <person name="de Oliveira V.M."/>
            <person name="Inskeep W.P."/>
            <person name="Banfield J.F."/>
            <person name="Gribaldo S."/>
        </authorList>
    </citation>
    <scope>NUCLEOTIDE SEQUENCE [LARGE SCALE GENOMIC DNA]</scope>
    <source>
        <strain evidence="2">NM1a</strain>
    </source>
</reference>
<dbReference type="InterPro" id="IPR036551">
    <property type="entry name" value="Flavin_trans-like"/>
</dbReference>
<evidence type="ECO:0000259" key="1">
    <source>
        <dbReference type="Pfam" id="PF02441"/>
    </source>
</evidence>